<feature type="region of interest" description="Disordered" evidence="2">
    <location>
        <begin position="347"/>
        <end position="383"/>
    </location>
</feature>
<feature type="coiled-coil region" evidence="1">
    <location>
        <begin position="279"/>
        <end position="331"/>
    </location>
</feature>
<keyword evidence="4" id="KW-1185">Reference proteome</keyword>
<dbReference type="EMBL" id="BACD03000021">
    <property type="protein sequence ID" value="GAO49274.1"/>
    <property type="molecule type" value="Genomic_DNA"/>
</dbReference>
<feature type="region of interest" description="Disordered" evidence="2">
    <location>
        <begin position="1"/>
        <end position="22"/>
    </location>
</feature>
<dbReference type="AlphaFoldDB" id="A0A0E9NHG2"/>
<comment type="caution">
    <text evidence="3">The sequence shown here is derived from an EMBL/GenBank/DDBJ whole genome shotgun (WGS) entry which is preliminary data.</text>
</comment>
<feature type="compositionally biased region" description="Low complexity" evidence="2">
    <location>
        <begin position="163"/>
        <end position="181"/>
    </location>
</feature>
<reference evidence="3 4" key="2">
    <citation type="journal article" date="2014" name="J. Gen. Appl. Microbiol.">
        <title>The early diverging ascomycetous budding yeast Saitoella complicata has three histone deacetylases belonging to the Clr6, Hos2, and Rpd3 lineages.</title>
        <authorList>
            <person name="Nishida H."/>
            <person name="Matsumoto T."/>
            <person name="Kondo S."/>
            <person name="Hamamoto M."/>
            <person name="Yoshikawa H."/>
        </authorList>
    </citation>
    <scope>NUCLEOTIDE SEQUENCE [LARGE SCALE GENOMIC DNA]</scope>
    <source>
        <strain evidence="3 4">NRRL Y-17804</strain>
    </source>
</reference>
<accession>A0A0E9NHG2</accession>
<feature type="compositionally biased region" description="Basic and acidic residues" evidence="2">
    <location>
        <begin position="689"/>
        <end position="699"/>
    </location>
</feature>
<proteinExistence type="predicted"/>
<protein>
    <submittedName>
        <fullName evidence="3">Uncharacterized protein</fullName>
    </submittedName>
</protein>
<keyword evidence="1" id="KW-0175">Coiled coil</keyword>
<feature type="compositionally biased region" description="Basic residues" evidence="2">
    <location>
        <begin position="1"/>
        <end position="14"/>
    </location>
</feature>
<reference evidence="3 4" key="3">
    <citation type="journal article" date="2015" name="Genome Announc.">
        <title>Draft Genome Sequence of the Archiascomycetous Yeast Saitoella complicata.</title>
        <authorList>
            <person name="Yamauchi K."/>
            <person name="Kondo S."/>
            <person name="Hamamoto M."/>
            <person name="Takahashi Y."/>
            <person name="Ogura Y."/>
            <person name="Hayashi T."/>
            <person name="Nishida H."/>
        </authorList>
    </citation>
    <scope>NUCLEOTIDE SEQUENCE [LARGE SCALE GENOMIC DNA]</scope>
    <source>
        <strain evidence="3 4">NRRL Y-17804</strain>
    </source>
</reference>
<evidence type="ECO:0000256" key="1">
    <source>
        <dbReference type="SAM" id="Coils"/>
    </source>
</evidence>
<feature type="region of interest" description="Disordered" evidence="2">
    <location>
        <begin position="752"/>
        <end position="775"/>
    </location>
</feature>
<evidence type="ECO:0000256" key="2">
    <source>
        <dbReference type="SAM" id="MobiDB-lite"/>
    </source>
</evidence>
<feature type="region of interest" description="Disordered" evidence="2">
    <location>
        <begin position="149"/>
        <end position="193"/>
    </location>
</feature>
<dbReference type="Proteomes" id="UP000033140">
    <property type="component" value="Unassembled WGS sequence"/>
</dbReference>
<feature type="region of interest" description="Disordered" evidence="2">
    <location>
        <begin position="645"/>
        <end position="705"/>
    </location>
</feature>
<evidence type="ECO:0000313" key="4">
    <source>
        <dbReference type="Proteomes" id="UP000033140"/>
    </source>
</evidence>
<name>A0A0E9NHG2_SAICN</name>
<gene>
    <name evidence="3" type="ORF">G7K_3426-t1</name>
</gene>
<organism evidence="3 4">
    <name type="scientific">Saitoella complicata (strain BCRC 22490 / CBS 7301 / JCM 7358 / NBRC 10748 / NRRL Y-17804)</name>
    <dbReference type="NCBI Taxonomy" id="698492"/>
    <lineage>
        <taxon>Eukaryota</taxon>
        <taxon>Fungi</taxon>
        <taxon>Dikarya</taxon>
        <taxon>Ascomycota</taxon>
        <taxon>Taphrinomycotina</taxon>
        <taxon>Taphrinomycotina incertae sedis</taxon>
        <taxon>Saitoella</taxon>
    </lineage>
</organism>
<feature type="compositionally biased region" description="Pro residues" evidence="2">
    <location>
        <begin position="766"/>
        <end position="775"/>
    </location>
</feature>
<reference evidence="3 4" key="1">
    <citation type="journal article" date="2011" name="J. Gen. Appl. Microbiol.">
        <title>Draft genome sequencing of the enigmatic yeast Saitoella complicata.</title>
        <authorList>
            <person name="Nishida H."/>
            <person name="Hamamoto M."/>
            <person name="Sugiyama J."/>
        </authorList>
    </citation>
    <scope>NUCLEOTIDE SEQUENCE [LARGE SCALE GENOMIC DNA]</scope>
    <source>
        <strain evidence="3 4">NRRL Y-17804</strain>
    </source>
</reference>
<evidence type="ECO:0000313" key="3">
    <source>
        <dbReference type="EMBL" id="GAO49274.1"/>
    </source>
</evidence>
<sequence length="775" mass="84844">MYHRIKVGLGRRRSGRNETRDGTRARILAIGPVGPCGAVNPRSWQRPEVRYIIALLHHDRYPRTQAATDSPSLRDRYGNTDSVSDNFNHLARASAMFGLAPTDPAFTFNEAAVVYPQQHQHQQFPLSPTQRMAEIPTLQPPVFGNEMSSPAAAGGFQRPMATPSPKSTSQQSIQTTTARTSFSGPSSELRHSHSEQYRLSGILGAPALETEPHITVDNNLLLELLGMKDQVMRQAEAIEGMKREKAMLLQGEGLESVITRFNKCLWFLENSRRQTVETIKTVSSELQSLQAAVEAANKLRAEVLQRQDSFIKSQEDRMDQQEKRLLALEETVRNGCGLKPESVNKQCGDAQTQNNCCPEPQKTNSPKDSPQGRTRSELLSPTNPSLAVTVSLLQDSSREQGHWIETTSNQLQNLVTQINSRFTELLNYVNRRLDATQAAVAMQPALSQMSMHMDMGPVPAPTQAAAPVPVPVPGQWHRPSPTAIGMSTAMAPSYSQMQPYNGFEEMGAAGMGVGMMQQHMHSAQQPSPTQYYHEALVPMAAPALTRTLSHSSIPSAAVRRMDQHQHQQGSYMDPTLSEQSHGYVAHGYDQSYASPTSATMSNMGPQAMLPTMGESTSTASMNTMGGYTVSVSNQNQRRASMPNYMGHHEPISPVTPKAQGRKRGRAVTLLGQGDVDAPKKSPVKRGRRPQAEQRRGAREDFEDEDGSGEFAPLLYLAYLIYQIHIMGIVCQVPSFAIVLQSSSLGGGVQPLISSSSTSKTRVAPPGITPPAPRAP</sequence>